<sequence>MEWNALTIVASLVGGVLIVAGMLGAVVPLRRRLKSNEGRRACQAFRFQREMLEAKFFDIAVTLGKPRGLRWIDCRWEDNVTFARDKQTGLLTAFVAVNIRFEAIEGGDMEDVAAVDTIRDAAALFHYQNGRWGTGGRALFNLNPDEALIRLENQFEPLAPMT</sequence>
<name>A0A517ZXI5_9PLAN</name>
<dbReference type="Proteomes" id="UP000319383">
    <property type="component" value="Chromosome"/>
</dbReference>
<keyword evidence="1" id="KW-0812">Transmembrane</keyword>
<keyword evidence="1" id="KW-0472">Membrane</keyword>
<organism evidence="2 3">
    <name type="scientific">Symmachiella dynata</name>
    <dbReference type="NCBI Taxonomy" id="2527995"/>
    <lineage>
        <taxon>Bacteria</taxon>
        <taxon>Pseudomonadati</taxon>
        <taxon>Planctomycetota</taxon>
        <taxon>Planctomycetia</taxon>
        <taxon>Planctomycetales</taxon>
        <taxon>Planctomycetaceae</taxon>
        <taxon>Symmachiella</taxon>
    </lineage>
</organism>
<dbReference type="EMBL" id="CP036276">
    <property type="protein sequence ID" value="QDU47192.1"/>
    <property type="molecule type" value="Genomic_DNA"/>
</dbReference>
<accession>A0A517ZXI5</accession>
<dbReference type="KEGG" id="sdyn:Mal52_57200"/>
<evidence type="ECO:0000313" key="3">
    <source>
        <dbReference type="Proteomes" id="UP000319383"/>
    </source>
</evidence>
<evidence type="ECO:0000256" key="1">
    <source>
        <dbReference type="SAM" id="Phobius"/>
    </source>
</evidence>
<keyword evidence="1" id="KW-1133">Transmembrane helix</keyword>
<dbReference type="OrthoDB" id="282265at2"/>
<protein>
    <submittedName>
        <fullName evidence="2">Uncharacterized protein</fullName>
    </submittedName>
</protein>
<reference evidence="2 3" key="1">
    <citation type="submission" date="2019-02" db="EMBL/GenBank/DDBJ databases">
        <title>Deep-cultivation of Planctomycetes and their phenomic and genomic characterization uncovers novel biology.</title>
        <authorList>
            <person name="Wiegand S."/>
            <person name="Jogler M."/>
            <person name="Boedeker C."/>
            <person name="Pinto D."/>
            <person name="Vollmers J."/>
            <person name="Rivas-Marin E."/>
            <person name="Kohn T."/>
            <person name="Peeters S.H."/>
            <person name="Heuer A."/>
            <person name="Rast P."/>
            <person name="Oberbeckmann S."/>
            <person name="Bunk B."/>
            <person name="Jeske O."/>
            <person name="Meyerdierks A."/>
            <person name="Storesund J.E."/>
            <person name="Kallscheuer N."/>
            <person name="Luecker S."/>
            <person name="Lage O.M."/>
            <person name="Pohl T."/>
            <person name="Merkel B.J."/>
            <person name="Hornburger P."/>
            <person name="Mueller R.-W."/>
            <person name="Bruemmer F."/>
            <person name="Labrenz M."/>
            <person name="Spormann A.M."/>
            <person name="Op den Camp H."/>
            <person name="Overmann J."/>
            <person name="Amann R."/>
            <person name="Jetten M.S.M."/>
            <person name="Mascher T."/>
            <person name="Medema M.H."/>
            <person name="Devos D.P."/>
            <person name="Kaster A.-K."/>
            <person name="Ovreas L."/>
            <person name="Rohde M."/>
            <person name="Galperin M.Y."/>
            <person name="Jogler C."/>
        </authorList>
    </citation>
    <scope>NUCLEOTIDE SEQUENCE [LARGE SCALE GENOMIC DNA]</scope>
    <source>
        <strain evidence="2 3">Mal52</strain>
    </source>
</reference>
<dbReference type="RefSeq" id="WP_145379922.1">
    <property type="nucleotide sequence ID" value="NZ_CAXBED010000095.1"/>
</dbReference>
<proteinExistence type="predicted"/>
<keyword evidence="3" id="KW-1185">Reference proteome</keyword>
<feature type="transmembrane region" description="Helical" evidence="1">
    <location>
        <begin position="6"/>
        <end position="29"/>
    </location>
</feature>
<gene>
    <name evidence="2" type="ORF">Mal52_57200</name>
</gene>
<evidence type="ECO:0000313" key="2">
    <source>
        <dbReference type="EMBL" id="QDU47192.1"/>
    </source>
</evidence>
<dbReference type="AlphaFoldDB" id="A0A517ZXI5"/>